<organism evidence="1">
    <name type="scientific">marine sediment metagenome</name>
    <dbReference type="NCBI Taxonomy" id="412755"/>
    <lineage>
        <taxon>unclassified sequences</taxon>
        <taxon>metagenomes</taxon>
        <taxon>ecological metagenomes</taxon>
    </lineage>
</organism>
<protein>
    <submittedName>
        <fullName evidence="1">Uncharacterized protein</fullName>
    </submittedName>
</protein>
<accession>A0A0F9WG60</accession>
<dbReference type="AlphaFoldDB" id="A0A0F9WG60"/>
<name>A0A0F9WG60_9ZZZZ</name>
<comment type="caution">
    <text evidence="1">The sequence shown here is derived from an EMBL/GenBank/DDBJ whole genome shotgun (WGS) entry which is preliminary data.</text>
</comment>
<sequence>MTLGRRLPVVLVSLLAISFTQCVVSEEIASQRSPTTMPAPEANTATDNTITIEIRSGDQIDIDGRTMADHSEAAIEAELKKILAAKAPKVEIEDVVVMSASLGSFR</sequence>
<dbReference type="EMBL" id="LAZR01000003">
    <property type="protein sequence ID" value="KKO11438.1"/>
    <property type="molecule type" value="Genomic_DNA"/>
</dbReference>
<gene>
    <name evidence="1" type="ORF">LCGC14_0019190</name>
</gene>
<proteinExistence type="predicted"/>
<reference evidence="1" key="1">
    <citation type="journal article" date="2015" name="Nature">
        <title>Complex archaea that bridge the gap between prokaryotes and eukaryotes.</title>
        <authorList>
            <person name="Spang A."/>
            <person name="Saw J.H."/>
            <person name="Jorgensen S.L."/>
            <person name="Zaremba-Niedzwiedzka K."/>
            <person name="Martijn J."/>
            <person name="Lind A.E."/>
            <person name="van Eijk R."/>
            <person name="Schleper C."/>
            <person name="Guy L."/>
            <person name="Ettema T.J."/>
        </authorList>
    </citation>
    <scope>NUCLEOTIDE SEQUENCE</scope>
</reference>
<evidence type="ECO:0000313" key="1">
    <source>
        <dbReference type="EMBL" id="KKO11438.1"/>
    </source>
</evidence>